<protein>
    <submittedName>
        <fullName evidence="7">Uncharacterized protein</fullName>
    </submittedName>
</protein>
<feature type="transmembrane region" description="Helical" evidence="6">
    <location>
        <begin position="129"/>
        <end position="149"/>
    </location>
</feature>
<comment type="caution">
    <text evidence="7">The sequence shown here is derived from an EMBL/GenBank/DDBJ whole genome shotgun (WGS) entry which is preliminary data.</text>
</comment>
<dbReference type="Proteomes" id="UP001501729">
    <property type="component" value="Unassembled WGS sequence"/>
</dbReference>
<evidence type="ECO:0000256" key="5">
    <source>
        <dbReference type="ARBA" id="ARBA00023136"/>
    </source>
</evidence>
<proteinExistence type="predicted"/>
<evidence type="ECO:0000256" key="2">
    <source>
        <dbReference type="ARBA" id="ARBA00022475"/>
    </source>
</evidence>
<evidence type="ECO:0000256" key="4">
    <source>
        <dbReference type="ARBA" id="ARBA00022989"/>
    </source>
</evidence>
<dbReference type="NCBIfam" id="TIGR00765">
    <property type="entry name" value="yihY_not_rbn"/>
    <property type="match status" value="1"/>
</dbReference>
<evidence type="ECO:0000256" key="1">
    <source>
        <dbReference type="ARBA" id="ARBA00004651"/>
    </source>
</evidence>
<feature type="transmembrane region" description="Helical" evidence="6">
    <location>
        <begin position="26"/>
        <end position="48"/>
    </location>
</feature>
<dbReference type="Pfam" id="PF03631">
    <property type="entry name" value="Virul_fac_BrkB"/>
    <property type="match status" value="1"/>
</dbReference>
<dbReference type="AlphaFoldDB" id="A0AAV3ULF5"/>
<sequence length="263" mass="27648">MSVTATARSVIDVVQERNITFLAASFAYYAFVSVFPLALLALTVGTLIGGQEFANALVQQAQGLLSEQGASFLEQAVQNSSARTGASLLSVVVLLWSALKLFRGLLLAFEEVYQREPDASIVEQLKKGFVTLIAVAVGIALMIAVGAVIRSSAFEAIPFIDFAGTLTLLLGLVLVFLPLYYVLPPVSMTVREAIPGTLVAAFGWIILQAGFQAYAGAASKAPVYGALAGVILFLTWLYFAGILLLVGAAVNVVVAGRSAATVR</sequence>
<keyword evidence="2" id="KW-1003">Cell membrane</keyword>
<name>A0AAV3ULF5_9EURY</name>
<comment type="subcellular location">
    <subcellularLocation>
        <location evidence="1">Cell membrane</location>
        <topology evidence="1">Multi-pass membrane protein</topology>
    </subcellularLocation>
</comment>
<evidence type="ECO:0000313" key="7">
    <source>
        <dbReference type="EMBL" id="GAA5057172.1"/>
    </source>
</evidence>
<dbReference type="PANTHER" id="PTHR30213">
    <property type="entry name" value="INNER MEMBRANE PROTEIN YHJD"/>
    <property type="match status" value="1"/>
</dbReference>
<dbReference type="EMBL" id="BAABKX010000015">
    <property type="protein sequence ID" value="GAA5057172.1"/>
    <property type="molecule type" value="Genomic_DNA"/>
</dbReference>
<feature type="transmembrane region" description="Helical" evidence="6">
    <location>
        <begin position="193"/>
        <end position="211"/>
    </location>
</feature>
<dbReference type="PANTHER" id="PTHR30213:SF0">
    <property type="entry name" value="UPF0761 MEMBRANE PROTEIN YIHY"/>
    <property type="match status" value="1"/>
</dbReference>
<reference evidence="7 8" key="1">
    <citation type="journal article" date="2019" name="Int. J. Syst. Evol. Microbiol.">
        <title>The Global Catalogue of Microorganisms (GCM) 10K type strain sequencing project: providing services to taxonomists for standard genome sequencing and annotation.</title>
        <authorList>
            <consortium name="The Broad Institute Genomics Platform"/>
            <consortium name="The Broad Institute Genome Sequencing Center for Infectious Disease"/>
            <person name="Wu L."/>
            <person name="Ma J."/>
        </authorList>
    </citation>
    <scope>NUCLEOTIDE SEQUENCE [LARGE SCALE GENOMIC DNA]</scope>
    <source>
        <strain evidence="7 8">JCM 17504</strain>
    </source>
</reference>
<feature type="transmembrane region" description="Helical" evidence="6">
    <location>
        <begin position="223"/>
        <end position="250"/>
    </location>
</feature>
<dbReference type="PIRSF" id="PIRSF035875">
    <property type="entry name" value="RNase_BN"/>
    <property type="match status" value="1"/>
</dbReference>
<keyword evidence="5 6" id="KW-0472">Membrane</keyword>
<dbReference type="InterPro" id="IPR017039">
    <property type="entry name" value="Virul_fac_BrkB"/>
</dbReference>
<organism evidence="7 8">
    <name type="scientific">Haladaptatus pallidirubidus</name>
    <dbReference type="NCBI Taxonomy" id="1008152"/>
    <lineage>
        <taxon>Archaea</taxon>
        <taxon>Methanobacteriati</taxon>
        <taxon>Methanobacteriota</taxon>
        <taxon>Stenosarchaea group</taxon>
        <taxon>Halobacteria</taxon>
        <taxon>Halobacteriales</taxon>
        <taxon>Haladaptataceae</taxon>
        <taxon>Haladaptatus</taxon>
    </lineage>
</organism>
<feature type="transmembrane region" description="Helical" evidence="6">
    <location>
        <begin position="156"/>
        <end position="181"/>
    </location>
</feature>
<keyword evidence="3 6" id="KW-0812">Transmembrane</keyword>
<evidence type="ECO:0000256" key="6">
    <source>
        <dbReference type="SAM" id="Phobius"/>
    </source>
</evidence>
<dbReference type="GO" id="GO:0005886">
    <property type="term" value="C:plasma membrane"/>
    <property type="evidence" value="ECO:0007669"/>
    <property type="project" value="UniProtKB-SubCell"/>
</dbReference>
<keyword evidence="4 6" id="KW-1133">Transmembrane helix</keyword>
<evidence type="ECO:0000256" key="3">
    <source>
        <dbReference type="ARBA" id="ARBA00022692"/>
    </source>
</evidence>
<gene>
    <name evidence="7" type="ORF">GCM10025751_38860</name>
</gene>
<keyword evidence="8" id="KW-1185">Reference proteome</keyword>
<evidence type="ECO:0000313" key="8">
    <source>
        <dbReference type="Proteomes" id="UP001501729"/>
    </source>
</evidence>
<accession>A0AAV3ULF5</accession>
<feature type="transmembrane region" description="Helical" evidence="6">
    <location>
        <begin position="88"/>
        <end position="109"/>
    </location>
</feature>